<sequence length="61" mass="6678">MANTRKTYFLPPSWNYHPSDPIQLGNLIISPSTPADALNDPACPRPSPESLFAPVPKTNET</sequence>
<accession>A0AAN6RN09</accession>
<dbReference type="EMBL" id="MU856412">
    <property type="protein sequence ID" value="KAK3896765.1"/>
    <property type="molecule type" value="Genomic_DNA"/>
</dbReference>
<feature type="region of interest" description="Disordered" evidence="1">
    <location>
        <begin position="33"/>
        <end position="61"/>
    </location>
</feature>
<reference evidence="2" key="2">
    <citation type="submission" date="2023-05" db="EMBL/GenBank/DDBJ databases">
        <authorList>
            <consortium name="Lawrence Berkeley National Laboratory"/>
            <person name="Steindorff A."/>
            <person name="Hensen N."/>
            <person name="Bonometti L."/>
            <person name="Westerberg I."/>
            <person name="Brannstrom I.O."/>
            <person name="Guillou S."/>
            <person name="Cros-Aarteil S."/>
            <person name="Calhoun S."/>
            <person name="Haridas S."/>
            <person name="Kuo A."/>
            <person name="Mondo S."/>
            <person name="Pangilinan J."/>
            <person name="Riley R."/>
            <person name="Labutti K."/>
            <person name="Andreopoulos B."/>
            <person name="Lipzen A."/>
            <person name="Chen C."/>
            <person name="Yanf M."/>
            <person name="Daum C."/>
            <person name="Ng V."/>
            <person name="Clum A."/>
            <person name="Ohm R."/>
            <person name="Martin F."/>
            <person name="Silar P."/>
            <person name="Natvig D."/>
            <person name="Lalanne C."/>
            <person name="Gautier V."/>
            <person name="Ament-Velasquez S.L."/>
            <person name="Kruys A."/>
            <person name="Hutchinson M.I."/>
            <person name="Powell A.J."/>
            <person name="Barry K."/>
            <person name="Miller A.N."/>
            <person name="Grigoriev I.V."/>
            <person name="Debuchy R."/>
            <person name="Gladieux P."/>
            <person name="Thoren M.H."/>
            <person name="Johannesson H."/>
        </authorList>
    </citation>
    <scope>NUCLEOTIDE SEQUENCE</scope>
    <source>
        <strain evidence="2">CBS 103.79</strain>
    </source>
</reference>
<name>A0AAN6RN09_9PEZI</name>
<protein>
    <submittedName>
        <fullName evidence="2">Uncharacterized protein</fullName>
    </submittedName>
</protein>
<dbReference type="AlphaFoldDB" id="A0AAN6RN09"/>
<evidence type="ECO:0000256" key="1">
    <source>
        <dbReference type="SAM" id="MobiDB-lite"/>
    </source>
</evidence>
<proteinExistence type="predicted"/>
<feature type="non-terminal residue" evidence="2">
    <location>
        <position position="61"/>
    </location>
</feature>
<gene>
    <name evidence="2" type="ORF">C8A05DRAFT_39689</name>
</gene>
<reference evidence="2" key="1">
    <citation type="journal article" date="2023" name="Mol. Phylogenet. Evol.">
        <title>Genome-scale phylogeny and comparative genomics of the fungal order Sordariales.</title>
        <authorList>
            <person name="Hensen N."/>
            <person name="Bonometti L."/>
            <person name="Westerberg I."/>
            <person name="Brannstrom I.O."/>
            <person name="Guillou S."/>
            <person name="Cros-Aarteil S."/>
            <person name="Calhoun S."/>
            <person name="Haridas S."/>
            <person name="Kuo A."/>
            <person name="Mondo S."/>
            <person name="Pangilinan J."/>
            <person name="Riley R."/>
            <person name="LaButti K."/>
            <person name="Andreopoulos B."/>
            <person name="Lipzen A."/>
            <person name="Chen C."/>
            <person name="Yan M."/>
            <person name="Daum C."/>
            <person name="Ng V."/>
            <person name="Clum A."/>
            <person name="Steindorff A."/>
            <person name="Ohm R.A."/>
            <person name="Martin F."/>
            <person name="Silar P."/>
            <person name="Natvig D.O."/>
            <person name="Lalanne C."/>
            <person name="Gautier V."/>
            <person name="Ament-Velasquez S.L."/>
            <person name="Kruys A."/>
            <person name="Hutchinson M.I."/>
            <person name="Powell A.J."/>
            <person name="Barry K."/>
            <person name="Miller A.N."/>
            <person name="Grigoriev I.V."/>
            <person name="Debuchy R."/>
            <person name="Gladieux P."/>
            <person name="Hiltunen Thoren M."/>
            <person name="Johannesson H."/>
        </authorList>
    </citation>
    <scope>NUCLEOTIDE SEQUENCE</scope>
    <source>
        <strain evidence="2">CBS 103.79</strain>
    </source>
</reference>
<keyword evidence="3" id="KW-1185">Reference proteome</keyword>
<comment type="caution">
    <text evidence="2">The sequence shown here is derived from an EMBL/GenBank/DDBJ whole genome shotgun (WGS) entry which is preliminary data.</text>
</comment>
<organism evidence="2 3">
    <name type="scientific">Staphylotrichum tortipilum</name>
    <dbReference type="NCBI Taxonomy" id="2831512"/>
    <lineage>
        <taxon>Eukaryota</taxon>
        <taxon>Fungi</taxon>
        <taxon>Dikarya</taxon>
        <taxon>Ascomycota</taxon>
        <taxon>Pezizomycotina</taxon>
        <taxon>Sordariomycetes</taxon>
        <taxon>Sordariomycetidae</taxon>
        <taxon>Sordariales</taxon>
        <taxon>Chaetomiaceae</taxon>
        <taxon>Staphylotrichum</taxon>
    </lineage>
</organism>
<dbReference type="Proteomes" id="UP001303889">
    <property type="component" value="Unassembled WGS sequence"/>
</dbReference>
<evidence type="ECO:0000313" key="2">
    <source>
        <dbReference type="EMBL" id="KAK3896765.1"/>
    </source>
</evidence>
<evidence type="ECO:0000313" key="3">
    <source>
        <dbReference type="Proteomes" id="UP001303889"/>
    </source>
</evidence>